<dbReference type="PROSITE" id="PS01153">
    <property type="entry name" value="NOL1_NOP2_SUN"/>
    <property type="match status" value="1"/>
</dbReference>
<evidence type="ECO:0000256" key="1">
    <source>
        <dbReference type="PROSITE-ProRule" id="PRU01023"/>
    </source>
</evidence>
<reference evidence="3" key="1">
    <citation type="journal article" date="2016" name="Nat. Genet.">
        <title>The genome sequences of Arachis duranensis and Arachis ipaensis, the diploid ancestors of cultivated peanut.</title>
        <authorList>
            <person name="Bertioli D.J."/>
            <person name="Cannon S.B."/>
            <person name="Froenicke L."/>
            <person name="Huang G."/>
            <person name="Farmer A.D."/>
            <person name="Cannon E.K."/>
            <person name="Liu X."/>
            <person name="Gao D."/>
            <person name="Clevenger J."/>
            <person name="Dash S."/>
            <person name="Ren L."/>
            <person name="Moretzsohn M.C."/>
            <person name="Shirasawa K."/>
            <person name="Huang W."/>
            <person name="Vidigal B."/>
            <person name="Abernathy B."/>
            <person name="Chu Y."/>
            <person name="Niederhuth C.E."/>
            <person name="Umale P."/>
            <person name="Araujo A.C."/>
            <person name="Kozik A."/>
            <person name="Kim K.D."/>
            <person name="Burow M.D."/>
            <person name="Varshney R.K."/>
            <person name="Wang X."/>
            <person name="Zhang X."/>
            <person name="Barkley N."/>
            <person name="Guimaraes P.M."/>
            <person name="Isobe S."/>
            <person name="Guo B."/>
            <person name="Liao B."/>
            <person name="Stalker H.T."/>
            <person name="Schmitz R.J."/>
            <person name="Scheffler B.E."/>
            <person name="Leal-Bertioli S.C."/>
            <person name="Xun X."/>
            <person name="Jackson S.A."/>
            <person name="Michelmore R."/>
            <person name="Ozias-Akins P."/>
        </authorList>
    </citation>
    <scope>NUCLEOTIDE SEQUENCE [LARGE SCALE GENOMIC DNA]</scope>
    <source>
        <strain evidence="3">cv. V14167</strain>
    </source>
</reference>
<proteinExistence type="inferred from homology"/>
<keyword evidence="1" id="KW-0489">Methyltransferase</keyword>
<gene>
    <name evidence="4" type="primary">LOC127740601</name>
</gene>
<keyword evidence="1" id="KW-0949">S-adenosyl-L-methionine</keyword>
<dbReference type="InterPro" id="IPR029063">
    <property type="entry name" value="SAM-dependent_MTases_sf"/>
</dbReference>
<dbReference type="GO" id="GO:0008168">
    <property type="term" value="F:methyltransferase activity"/>
    <property type="evidence" value="ECO:0007669"/>
    <property type="project" value="UniProtKB-KW"/>
</dbReference>
<dbReference type="InterPro" id="IPR001678">
    <property type="entry name" value="MeTrfase_RsmB-F_NOP2_dom"/>
</dbReference>
<feature type="domain" description="SAM-dependent MTase RsmB/NOP-type" evidence="2">
    <location>
        <begin position="1"/>
        <end position="79"/>
    </location>
</feature>
<evidence type="ECO:0000259" key="2">
    <source>
        <dbReference type="PROSITE" id="PS51686"/>
    </source>
</evidence>
<dbReference type="PROSITE" id="PS51686">
    <property type="entry name" value="SAM_MT_RSMB_NOP"/>
    <property type="match status" value="1"/>
</dbReference>
<dbReference type="RefSeq" id="XP_052107665.1">
    <property type="nucleotide sequence ID" value="XM_052251705.1"/>
</dbReference>
<organism evidence="3 4">
    <name type="scientific">Arachis duranensis</name>
    <name type="common">Wild peanut</name>
    <dbReference type="NCBI Taxonomy" id="130453"/>
    <lineage>
        <taxon>Eukaryota</taxon>
        <taxon>Viridiplantae</taxon>
        <taxon>Streptophyta</taxon>
        <taxon>Embryophyta</taxon>
        <taxon>Tracheophyta</taxon>
        <taxon>Spermatophyta</taxon>
        <taxon>Magnoliopsida</taxon>
        <taxon>eudicotyledons</taxon>
        <taxon>Gunneridae</taxon>
        <taxon>Pentapetalae</taxon>
        <taxon>rosids</taxon>
        <taxon>fabids</taxon>
        <taxon>Fabales</taxon>
        <taxon>Fabaceae</taxon>
        <taxon>Papilionoideae</taxon>
        <taxon>50 kb inversion clade</taxon>
        <taxon>dalbergioids sensu lato</taxon>
        <taxon>Dalbergieae</taxon>
        <taxon>Pterocarpus clade</taxon>
        <taxon>Arachis</taxon>
    </lineage>
</organism>
<keyword evidence="1" id="KW-0694">RNA-binding</keyword>
<dbReference type="InterPro" id="IPR018314">
    <property type="entry name" value="RsmB/NOL1/NOP2-like_CS"/>
</dbReference>
<keyword evidence="3" id="KW-1185">Reference proteome</keyword>
<feature type="binding site" evidence="1">
    <location>
        <position position="22"/>
    </location>
    <ligand>
        <name>S-adenosyl-L-methionine</name>
        <dbReference type="ChEBI" id="CHEBI:59789"/>
    </ligand>
</feature>
<sequence length="79" mass="9003">MLLMASVPKVSCVNAVDKVLLDAPCSGTGLYPRMNQLKPPKAWKTYRNVRICRRWPTFSRLKESIFKIDANKCTMKSKA</sequence>
<comment type="caution">
    <text evidence="1">Lacks conserved residue(s) required for the propagation of feature annotation.</text>
</comment>
<dbReference type="GO" id="GO:0003723">
    <property type="term" value="F:RNA binding"/>
    <property type="evidence" value="ECO:0007669"/>
    <property type="project" value="UniProtKB-UniRule"/>
</dbReference>
<feature type="active site" description="Nucleophile" evidence="1">
    <location>
        <position position="73"/>
    </location>
</feature>
<dbReference type="AlphaFoldDB" id="A0A9C6T5V8"/>
<evidence type="ECO:0000313" key="4">
    <source>
        <dbReference type="RefSeq" id="XP_052107665.1"/>
    </source>
</evidence>
<evidence type="ECO:0000313" key="3">
    <source>
        <dbReference type="Proteomes" id="UP000515211"/>
    </source>
</evidence>
<name>A0A9C6T5V8_ARADU</name>
<dbReference type="Proteomes" id="UP000515211">
    <property type="component" value="Chromosome 7"/>
</dbReference>
<accession>A0A9C6T5V8</accession>
<protein>
    <submittedName>
        <fullName evidence="4">Uncharacterized protein LOC127740601 isoform X2</fullName>
    </submittedName>
</protein>
<keyword evidence="1" id="KW-0808">Transferase</keyword>
<dbReference type="GO" id="GO:0032259">
    <property type="term" value="P:methylation"/>
    <property type="evidence" value="ECO:0007669"/>
    <property type="project" value="UniProtKB-KW"/>
</dbReference>
<comment type="similarity">
    <text evidence="1">Belongs to the class I-like SAM-binding methyltransferase superfamily. RsmB/NOP family.</text>
</comment>
<reference evidence="4" key="2">
    <citation type="submission" date="2025-08" db="UniProtKB">
        <authorList>
            <consortium name="RefSeq"/>
        </authorList>
    </citation>
    <scope>IDENTIFICATION</scope>
    <source>
        <tissue evidence="4">Whole plant</tissue>
    </source>
</reference>
<dbReference type="Gene3D" id="3.40.50.150">
    <property type="entry name" value="Vaccinia Virus protein VP39"/>
    <property type="match status" value="1"/>
</dbReference>
<dbReference type="GeneID" id="127740601"/>